<gene>
    <name evidence="2" type="ORF">KCV03_g3347</name>
</gene>
<feature type="compositionally biased region" description="Acidic residues" evidence="1">
    <location>
        <begin position="99"/>
        <end position="119"/>
    </location>
</feature>
<feature type="compositionally biased region" description="Basic and acidic residues" evidence="1">
    <location>
        <begin position="563"/>
        <end position="591"/>
    </location>
</feature>
<sequence>MAPLPRQLNTAITVTGGMLGVPTVSVPLNMAVSTGWNDQPVATSWHNDLPVSTHWVGAMSSPTADHRRVVSILVARTEPEPSESDVEYVDESSSPIEGDGVDAGDETSVDEISIDDDNSGDWQTVGDDVGDETTEETSNEDVIDETSDNNDDELQTIEDGSNDEITDDNDFEIVDDASEPVERVGTEASAETIASDLQEKYPDMPTSIDDCIDSEDEIVTYTDDNGNVSGTVNCTALANMETWYFLPCDDKCRKDLKKIIPAVVVESGIAGGLLPTILNNRGLLSGGPATQNAVVEWLTTQLQQVRNRLSTDWFNWSSVRRSIKELLHHPPVDTPFEDYPFELDPFEDPIGSDPFGSDPFGSDPFGSDPFGSDPYDSDPSESEPYEGDPPADTPYEYVDPFDTDPLRNAEIDVQEAKAELENLKRGGNEDEIRAAEERLAEKEEVLRRAQEKYPTEAPNENVVPEDPIQPPASIEEETAAATRELQNALEEVRRTYKDYQEVKNDPSSSNADRWLRKEDWLEARKELKAVRKHIRDARLPVDDPGAADPNVADTDAVQPAKPIDQEEVAKAQEKVDELKELSDKDAQKVETLDEDIQNMLDNSPEAEASAEAVETYEEGLNNLQNLKQSTLEHMAKLKKELRIADRALKKAKGELKVQFPDDPVAGERPNPYDTVNGESSKPDDTVESSEPDDTVESSEPDDTVEPSEPDDTVEPSEPDDTITEDDYYNGLDGADDPTDDNQTPDDDWKDVDETVDSDEPTEVDEPTAPGSTEAEEPSKVDEPTEVDAPTEDDEDPKSDGSSDGDGGVEVDVPAPGGEPFVPPGVVPPPPPPPPVPVVSIPGFGDVPAPTKVLQWAAGGLKDAVKELWDLRHSKKKDHKAIEKQEKKVEEKKKKLKEEQEKEAKRQEKKKQEKEEKEREKKKHDKEQREKEEKQAAEDKKKSKTSTTAKHSATSTATKSSSTTKTTSTSTTSTKAPEPTVHHKQHDAEITFHGKHSHKFEIYGKDWARGKHDAEKLRSNMESCGMEIKDWEFSYAEEKPEIKTSDWSFYAKGELLRKTAADVRCLNKVIKEANGPANLISETDGVDKADDSDKAAGNTDNAEVSAQITFTDKHFTFYGKGFAKDKDSGEQLKEKMEKCSKVKDWKFYTQKKDHDMQLKKQGWDFYAEGEVKKIKRKCLNEVIQGMGGPMEAIAEDAV</sequence>
<feature type="compositionally biased region" description="Acidic residues" evidence="1">
    <location>
        <begin position="128"/>
        <end position="164"/>
    </location>
</feature>
<feature type="compositionally biased region" description="Basic and acidic residues" evidence="1">
    <location>
        <begin position="879"/>
        <end position="940"/>
    </location>
</feature>
<feature type="compositionally biased region" description="Basic and acidic residues" evidence="1">
    <location>
        <begin position="1084"/>
        <end position="1093"/>
    </location>
</feature>
<feature type="compositionally biased region" description="Acidic residues" evidence="1">
    <location>
        <begin position="80"/>
        <end position="90"/>
    </location>
</feature>
<feature type="compositionally biased region" description="Acidic residues" evidence="1">
    <location>
        <begin position="338"/>
        <end position="347"/>
    </location>
</feature>
<dbReference type="AlphaFoldDB" id="A0A9P8GI88"/>
<dbReference type="Proteomes" id="UP000767238">
    <property type="component" value="Unassembled WGS sequence"/>
</dbReference>
<evidence type="ECO:0000313" key="2">
    <source>
        <dbReference type="EMBL" id="KAH0224747.1"/>
    </source>
</evidence>
<feature type="region of interest" description="Disordered" evidence="1">
    <location>
        <begin position="338"/>
        <end position="394"/>
    </location>
</feature>
<feature type="compositionally biased region" description="Acidic residues" evidence="1">
    <location>
        <begin position="375"/>
        <end position="386"/>
    </location>
</feature>
<feature type="region of interest" description="Disordered" evidence="1">
    <location>
        <begin position="445"/>
        <end position="470"/>
    </location>
</feature>
<feature type="region of interest" description="Disordered" evidence="1">
    <location>
        <begin position="1078"/>
        <end position="1099"/>
    </location>
</feature>
<feature type="compositionally biased region" description="Low complexity" evidence="1">
    <location>
        <begin position="944"/>
        <end position="975"/>
    </location>
</feature>
<dbReference type="PANTHER" id="PTHR46600:SF1">
    <property type="entry name" value="THAP DOMAIN-CONTAINING PROTEIN 1"/>
    <property type="match status" value="1"/>
</dbReference>
<feature type="region of interest" description="Disordered" evidence="1">
    <location>
        <begin position="653"/>
        <end position="849"/>
    </location>
</feature>
<evidence type="ECO:0000256" key="1">
    <source>
        <dbReference type="SAM" id="MobiDB-lite"/>
    </source>
</evidence>
<dbReference type="InterPro" id="IPR026516">
    <property type="entry name" value="THAP1/10"/>
</dbReference>
<name>A0A9P8GI88_AURME</name>
<feature type="region of interest" description="Disordered" evidence="1">
    <location>
        <begin position="76"/>
        <end position="164"/>
    </location>
</feature>
<feature type="non-terminal residue" evidence="2">
    <location>
        <position position="1197"/>
    </location>
</feature>
<organism evidence="2 3">
    <name type="scientific">Aureobasidium melanogenum</name>
    <name type="common">Aureobasidium pullulans var. melanogenum</name>
    <dbReference type="NCBI Taxonomy" id="46634"/>
    <lineage>
        <taxon>Eukaryota</taxon>
        <taxon>Fungi</taxon>
        <taxon>Dikarya</taxon>
        <taxon>Ascomycota</taxon>
        <taxon>Pezizomycotina</taxon>
        <taxon>Dothideomycetes</taxon>
        <taxon>Dothideomycetidae</taxon>
        <taxon>Dothideales</taxon>
        <taxon>Saccotheciaceae</taxon>
        <taxon>Aureobasidium</taxon>
    </lineage>
</organism>
<dbReference type="GO" id="GO:0043565">
    <property type="term" value="F:sequence-specific DNA binding"/>
    <property type="evidence" value="ECO:0007669"/>
    <property type="project" value="InterPro"/>
</dbReference>
<feature type="compositionally biased region" description="Acidic residues" evidence="1">
    <location>
        <begin position="685"/>
        <end position="765"/>
    </location>
</feature>
<feature type="compositionally biased region" description="Basic and acidic residues" evidence="1">
    <location>
        <begin position="445"/>
        <end position="454"/>
    </location>
</feature>
<reference evidence="2" key="1">
    <citation type="journal article" date="2021" name="J Fungi (Basel)">
        <title>Virulence traits and population genomics of the black yeast Aureobasidium melanogenum.</title>
        <authorList>
            <person name="Cernosa A."/>
            <person name="Sun X."/>
            <person name="Gostincar C."/>
            <person name="Fang C."/>
            <person name="Gunde-Cimerman N."/>
            <person name="Song Z."/>
        </authorList>
    </citation>
    <scope>NUCLEOTIDE SEQUENCE</scope>
    <source>
        <strain evidence="2">EXF-8016</strain>
    </source>
</reference>
<proteinExistence type="predicted"/>
<feature type="compositionally biased region" description="Pro residues" evidence="1">
    <location>
        <begin position="820"/>
        <end position="836"/>
    </location>
</feature>
<reference evidence="2" key="2">
    <citation type="submission" date="2021-08" db="EMBL/GenBank/DDBJ databases">
        <authorList>
            <person name="Gostincar C."/>
            <person name="Sun X."/>
            <person name="Song Z."/>
            <person name="Gunde-Cimerman N."/>
        </authorList>
    </citation>
    <scope>NUCLEOTIDE SEQUENCE</scope>
    <source>
        <strain evidence="2">EXF-8016</strain>
    </source>
</reference>
<dbReference type="PANTHER" id="PTHR46600">
    <property type="entry name" value="THAP DOMAIN-CONTAINING"/>
    <property type="match status" value="1"/>
</dbReference>
<accession>A0A9P8GI88</accession>
<feature type="compositionally biased region" description="Acidic residues" evidence="1">
    <location>
        <begin position="783"/>
        <end position="796"/>
    </location>
</feature>
<dbReference type="EMBL" id="JAHFYH010000017">
    <property type="protein sequence ID" value="KAH0224747.1"/>
    <property type="molecule type" value="Genomic_DNA"/>
</dbReference>
<feature type="region of interest" description="Disordered" evidence="1">
    <location>
        <begin position="538"/>
        <end position="614"/>
    </location>
</feature>
<feature type="region of interest" description="Disordered" evidence="1">
    <location>
        <begin position="869"/>
        <end position="992"/>
    </location>
</feature>
<dbReference type="OrthoDB" id="3925863at2759"/>
<feature type="compositionally biased region" description="Low complexity" evidence="1">
    <location>
        <begin position="809"/>
        <end position="819"/>
    </location>
</feature>
<comment type="caution">
    <text evidence="2">The sequence shown here is derived from an EMBL/GenBank/DDBJ whole genome shotgun (WGS) entry which is preliminary data.</text>
</comment>
<evidence type="ECO:0000313" key="3">
    <source>
        <dbReference type="Proteomes" id="UP000767238"/>
    </source>
</evidence>
<protein>
    <submittedName>
        <fullName evidence="2">Uncharacterized protein</fullName>
    </submittedName>
</protein>